<organism evidence="1 2">
    <name type="scientific">Arctium lappa</name>
    <name type="common">Greater burdock</name>
    <name type="synonym">Lappa major</name>
    <dbReference type="NCBI Taxonomy" id="4217"/>
    <lineage>
        <taxon>Eukaryota</taxon>
        <taxon>Viridiplantae</taxon>
        <taxon>Streptophyta</taxon>
        <taxon>Embryophyta</taxon>
        <taxon>Tracheophyta</taxon>
        <taxon>Spermatophyta</taxon>
        <taxon>Magnoliopsida</taxon>
        <taxon>eudicotyledons</taxon>
        <taxon>Gunneridae</taxon>
        <taxon>Pentapetalae</taxon>
        <taxon>asterids</taxon>
        <taxon>campanulids</taxon>
        <taxon>Asterales</taxon>
        <taxon>Asteraceae</taxon>
        <taxon>Carduoideae</taxon>
        <taxon>Cardueae</taxon>
        <taxon>Arctiinae</taxon>
        <taxon>Arctium</taxon>
    </lineage>
</organism>
<gene>
    <name evidence="1" type="ORF">L6452_05967</name>
</gene>
<reference evidence="1 2" key="2">
    <citation type="journal article" date="2022" name="Mol. Ecol. Resour.">
        <title>The genomes of chicory, endive, great burdock and yacon provide insights into Asteraceae paleo-polyploidization history and plant inulin production.</title>
        <authorList>
            <person name="Fan W."/>
            <person name="Wang S."/>
            <person name="Wang H."/>
            <person name="Wang A."/>
            <person name="Jiang F."/>
            <person name="Liu H."/>
            <person name="Zhao H."/>
            <person name="Xu D."/>
            <person name="Zhang Y."/>
        </authorList>
    </citation>
    <scope>NUCLEOTIDE SEQUENCE [LARGE SCALE GENOMIC DNA]</scope>
    <source>
        <strain evidence="2">cv. Niubang</strain>
    </source>
</reference>
<dbReference type="EMBL" id="CM042048">
    <property type="protein sequence ID" value="KAI3758406.1"/>
    <property type="molecule type" value="Genomic_DNA"/>
</dbReference>
<dbReference type="Proteomes" id="UP001055879">
    <property type="component" value="Linkage Group LG02"/>
</dbReference>
<protein>
    <submittedName>
        <fullName evidence="1">Uncharacterized protein</fullName>
    </submittedName>
</protein>
<reference evidence="2" key="1">
    <citation type="journal article" date="2022" name="Mol. Ecol. Resour.">
        <title>The genomes of chicory, endive, great burdock and yacon provide insights into Asteraceae palaeo-polyploidization history and plant inulin production.</title>
        <authorList>
            <person name="Fan W."/>
            <person name="Wang S."/>
            <person name="Wang H."/>
            <person name="Wang A."/>
            <person name="Jiang F."/>
            <person name="Liu H."/>
            <person name="Zhao H."/>
            <person name="Xu D."/>
            <person name="Zhang Y."/>
        </authorList>
    </citation>
    <scope>NUCLEOTIDE SEQUENCE [LARGE SCALE GENOMIC DNA]</scope>
    <source>
        <strain evidence="2">cv. Niubang</strain>
    </source>
</reference>
<comment type="caution">
    <text evidence="1">The sequence shown here is derived from an EMBL/GenBank/DDBJ whole genome shotgun (WGS) entry which is preliminary data.</text>
</comment>
<proteinExistence type="predicted"/>
<evidence type="ECO:0000313" key="1">
    <source>
        <dbReference type="EMBL" id="KAI3758406.1"/>
    </source>
</evidence>
<evidence type="ECO:0000313" key="2">
    <source>
        <dbReference type="Proteomes" id="UP001055879"/>
    </source>
</evidence>
<name>A0ACB9EI66_ARCLA</name>
<sequence length="80" mass="9541">MDQKKCIKSKGINCVQILCFRKKKKKKKLRANSPSRGFLHRQSYRTEYLIDNWLIQRGGRKNLSTTRVRTCLWQVMAARK</sequence>
<keyword evidence="2" id="KW-1185">Reference proteome</keyword>
<accession>A0ACB9EI66</accession>